<organism evidence="1 2">
    <name type="scientific">Penaeus monodon nudivirus</name>
    <dbReference type="NCBI Taxonomy" id="1529056"/>
    <lineage>
        <taxon>Viruses</taxon>
        <taxon>Viruses incertae sedis</taxon>
        <taxon>Naldaviricetes</taxon>
        <taxon>Lefavirales</taxon>
        <taxon>Nudiviridae</taxon>
        <taxon>Gammanudivirus</taxon>
        <taxon>Gammanudivirus pemonodonis</taxon>
    </lineage>
</organism>
<accession>A0A076FE30</accession>
<dbReference type="GeneID" id="20098408"/>
<keyword evidence="2" id="KW-1185">Reference proteome</keyword>
<dbReference type="RefSeq" id="YP_009051940.1">
    <property type="nucleotide sequence ID" value="NC_024692.1"/>
</dbReference>
<evidence type="ECO:0000313" key="1">
    <source>
        <dbReference type="EMBL" id="AII15890.1"/>
    </source>
</evidence>
<sequence>MNNTILLSIKCFHEHNQFQYDYNINACKYLWTDDDQCFHVINLKVPVSSYDLIKLPTVKYHYNTNNQIDELWELVSIVPRSSLYNIDRLSSMNIIVNLATQMTQSICNITICNMYYKLFNTRKNSSSFLQNIASFTMDQQNNPIYIHLNRECLQNLQTTTTEKMIKKKLIHQLEYFTEIIKVLFFTSNRKKNQKNPYICSTNCKLSILMPRFINDNDINTNTFFMEKFHEGYCNYTKLELFEFLGVLFPEAKQAVSQSLSHVMMLA</sequence>
<gene>
    <name evidence="1" type="ORF">PmNV_102</name>
</gene>
<evidence type="ECO:0000313" key="2">
    <source>
        <dbReference type="Proteomes" id="UP000203413"/>
    </source>
</evidence>
<proteinExistence type="predicted"/>
<dbReference type="Proteomes" id="UP000203413">
    <property type="component" value="Segment"/>
</dbReference>
<name>A0A076FE30_9VIRU</name>
<reference evidence="1 2" key="1">
    <citation type="journal article" date="2014" name="BMC Genomics">
        <title>The genome and occlusion bodies of marine Penaeus monodon nudivirus (PmNV, also known as MBV and PemoNPV) suggest that it should be assigned to a new nudivirus genus that is distinct from the terrestrial nudiviruses.</title>
        <authorList>
            <person name="Yang Y.T."/>
            <person name="Lee D.Y."/>
            <person name="Wang Y."/>
            <person name="Hu J.M."/>
            <person name="Li W.H."/>
            <person name="Leu J.H."/>
            <person name="Chang G.D."/>
            <person name="Ke H.M."/>
            <person name="Kang S.T."/>
            <person name="Lin S.S."/>
            <person name="Kou G.H."/>
            <person name="Lo C.F."/>
        </authorList>
    </citation>
    <scope>NUCLEOTIDE SEQUENCE [LARGE SCALE GENOMIC DNA]</scope>
    <source>
        <strain evidence="1">Indonesia</strain>
    </source>
</reference>
<protein>
    <submittedName>
        <fullName evidence="1">Uncharacterized protein</fullName>
    </submittedName>
</protein>
<dbReference type="KEGG" id="vg:20098408"/>
<dbReference type="EMBL" id="KJ184318">
    <property type="protein sequence ID" value="AII15890.1"/>
    <property type="molecule type" value="Genomic_DNA"/>
</dbReference>